<evidence type="ECO:0000313" key="1">
    <source>
        <dbReference type="EMBL" id="SEI97725.1"/>
    </source>
</evidence>
<proteinExistence type="predicted"/>
<gene>
    <name evidence="1" type="ORF">SAMN04488127_0953</name>
</gene>
<reference evidence="2" key="1">
    <citation type="submission" date="2016-10" db="EMBL/GenBank/DDBJ databases">
        <authorList>
            <person name="Varghese N."/>
            <person name="Submissions S."/>
        </authorList>
    </citation>
    <scope>NUCLEOTIDE SEQUENCE [LARGE SCALE GENOMIC DNA]</scope>
    <source>
        <strain evidence="2">CGMCC 1.6763</strain>
    </source>
</reference>
<dbReference type="RefSeq" id="WP_177168270.1">
    <property type="nucleotide sequence ID" value="NZ_FNZF01000001.1"/>
</dbReference>
<accession>A0A1H6VC01</accession>
<keyword evidence="2" id="KW-1185">Reference proteome</keyword>
<organism evidence="1 2">
    <name type="scientific">Bhargavaea ginsengi</name>
    <dbReference type="NCBI Taxonomy" id="426757"/>
    <lineage>
        <taxon>Bacteria</taxon>
        <taxon>Bacillati</taxon>
        <taxon>Bacillota</taxon>
        <taxon>Bacilli</taxon>
        <taxon>Bacillales</taxon>
        <taxon>Caryophanaceae</taxon>
        <taxon>Bhargavaea</taxon>
    </lineage>
</organism>
<sequence length="57" mass="6088">MAIKSKSDIWLSVIALVLAAASLIYCSGFIADFFDSRGVDAAETIARLRNVLKGSVL</sequence>
<protein>
    <submittedName>
        <fullName evidence="1">Uncharacterized protein</fullName>
    </submittedName>
</protein>
<dbReference type="Proteomes" id="UP000199200">
    <property type="component" value="Unassembled WGS sequence"/>
</dbReference>
<dbReference type="EMBL" id="FNZF01000001">
    <property type="protein sequence ID" value="SEI97725.1"/>
    <property type="molecule type" value="Genomic_DNA"/>
</dbReference>
<evidence type="ECO:0000313" key="2">
    <source>
        <dbReference type="Proteomes" id="UP000199200"/>
    </source>
</evidence>
<dbReference type="STRING" id="426757.SAMN04488127_0953"/>
<dbReference type="AlphaFoldDB" id="A0A1H6VC01"/>
<name>A0A1H6VC01_9BACL</name>